<sequence length="135" mass="15004">MRATAPRQDRWALLRRKAIAHASNVVQCEGPDSPHAFDIVPLQPRNGTLDAKCPICRGHGQWNTEIDLVSFRCKRAVCDYCHGAGWIETGNDPIGHPDIVMTPDGYPKWVVAYDPRQNPEQQPTGTAPASYRVNS</sequence>
<dbReference type="EMBL" id="JBBGZA010000001">
    <property type="protein sequence ID" value="MEJ5093597.1"/>
    <property type="molecule type" value="Genomic_DNA"/>
</dbReference>
<name>A0ABU8Q1I6_9SPHN</name>
<organism evidence="2 3">
    <name type="scientific">Sphingomonas molluscorum</name>
    <dbReference type="NCBI Taxonomy" id="418184"/>
    <lineage>
        <taxon>Bacteria</taxon>
        <taxon>Pseudomonadati</taxon>
        <taxon>Pseudomonadota</taxon>
        <taxon>Alphaproteobacteria</taxon>
        <taxon>Sphingomonadales</taxon>
        <taxon>Sphingomonadaceae</taxon>
        <taxon>Sphingomonas</taxon>
    </lineage>
</organism>
<feature type="compositionally biased region" description="Polar residues" evidence="1">
    <location>
        <begin position="118"/>
        <end position="135"/>
    </location>
</feature>
<gene>
    <name evidence="2" type="ORF">WH159_03415</name>
</gene>
<evidence type="ECO:0000256" key="1">
    <source>
        <dbReference type="SAM" id="MobiDB-lite"/>
    </source>
</evidence>
<protein>
    <submittedName>
        <fullName evidence="2">Uncharacterized protein</fullName>
    </submittedName>
</protein>
<proteinExistence type="predicted"/>
<comment type="caution">
    <text evidence="2">The sequence shown here is derived from an EMBL/GenBank/DDBJ whole genome shotgun (WGS) entry which is preliminary data.</text>
</comment>
<feature type="region of interest" description="Disordered" evidence="1">
    <location>
        <begin position="116"/>
        <end position="135"/>
    </location>
</feature>
<dbReference type="RefSeq" id="WP_239555273.1">
    <property type="nucleotide sequence ID" value="NZ_JBBGZA010000001.1"/>
</dbReference>
<dbReference type="InterPro" id="IPR036410">
    <property type="entry name" value="HSP_DnaJ_Cys-rich_dom_sf"/>
</dbReference>
<reference evidence="2 3" key="1">
    <citation type="submission" date="2023-12" db="EMBL/GenBank/DDBJ databases">
        <title>Gut-associated functions are favored during microbiome assembly across C. elegans life.</title>
        <authorList>
            <person name="Zimmermann J."/>
        </authorList>
    </citation>
    <scope>NUCLEOTIDE SEQUENCE [LARGE SCALE GENOMIC DNA]</scope>
    <source>
        <strain evidence="2 3">JUb134</strain>
    </source>
</reference>
<keyword evidence="3" id="KW-1185">Reference proteome</keyword>
<evidence type="ECO:0000313" key="2">
    <source>
        <dbReference type="EMBL" id="MEJ5093597.1"/>
    </source>
</evidence>
<dbReference type="Proteomes" id="UP001380365">
    <property type="component" value="Unassembled WGS sequence"/>
</dbReference>
<evidence type="ECO:0000313" key="3">
    <source>
        <dbReference type="Proteomes" id="UP001380365"/>
    </source>
</evidence>
<accession>A0ABU8Q1I6</accession>
<dbReference type="SUPFAM" id="SSF57938">
    <property type="entry name" value="DnaJ/Hsp40 cysteine-rich domain"/>
    <property type="match status" value="1"/>
</dbReference>